<dbReference type="InterPro" id="IPR008916">
    <property type="entry name" value="Retrov_capsid_C"/>
</dbReference>
<dbReference type="InterPro" id="IPR050195">
    <property type="entry name" value="Primate_lentivir_Gag_pol-like"/>
</dbReference>
<proteinExistence type="predicted"/>
<evidence type="ECO:0000256" key="2">
    <source>
        <dbReference type="SAM" id="MobiDB-lite"/>
    </source>
</evidence>
<dbReference type="Pfam" id="PF00607">
    <property type="entry name" value="Gag_p24"/>
    <property type="match status" value="1"/>
</dbReference>
<dbReference type="PANTHER" id="PTHR40389">
    <property type="entry name" value="ENDOGENOUS RETROVIRUS GROUP K MEMBER 24 GAG POLYPROTEIN-RELATED"/>
    <property type="match status" value="1"/>
</dbReference>
<reference evidence="4 5" key="1">
    <citation type="journal article" date="2018" name="Mol. Genet. Genomics">
        <title>The red deer Cervus elaphus genome CerEla1.0: sequencing, annotating, genes, and chromosomes.</title>
        <authorList>
            <person name="Bana N.A."/>
            <person name="Nyiri A."/>
            <person name="Nagy J."/>
            <person name="Frank K."/>
            <person name="Nagy T."/>
            <person name="Steger V."/>
            <person name="Schiller M."/>
            <person name="Lakatos P."/>
            <person name="Sugar L."/>
            <person name="Horn P."/>
            <person name="Barta E."/>
            <person name="Orosz L."/>
        </authorList>
    </citation>
    <scope>NUCLEOTIDE SEQUENCE [LARGE SCALE GENOMIC DNA]</scope>
    <source>
        <strain evidence="4">Hungarian</strain>
    </source>
</reference>
<evidence type="ECO:0000256" key="1">
    <source>
        <dbReference type="ARBA" id="ARBA00022707"/>
    </source>
</evidence>
<comment type="caution">
    <text evidence="4">The sequence shown here is derived from an EMBL/GenBank/DDBJ whole genome shotgun (WGS) entry which is preliminary data.</text>
</comment>
<dbReference type="GO" id="GO:0016032">
    <property type="term" value="P:viral process"/>
    <property type="evidence" value="ECO:0007669"/>
    <property type="project" value="InterPro"/>
</dbReference>
<dbReference type="Gene3D" id="1.10.375.10">
    <property type="entry name" value="Human Immunodeficiency Virus Type 1 Capsid Protein"/>
    <property type="match status" value="1"/>
</dbReference>
<dbReference type="EMBL" id="MKHE01000025">
    <property type="protein sequence ID" value="OWK02225.1"/>
    <property type="molecule type" value="Genomic_DNA"/>
</dbReference>
<evidence type="ECO:0000313" key="5">
    <source>
        <dbReference type="Proteomes" id="UP000242450"/>
    </source>
</evidence>
<feature type="domain" description="Retroviral nucleocapsid Gag protein p24 C-terminal" evidence="3">
    <location>
        <begin position="122"/>
        <end position="173"/>
    </location>
</feature>
<dbReference type="OrthoDB" id="9809438at2759"/>
<sequence length="360" mass="41000">MKTDNTRLSELLALQLQVSEVEGFSTFPVLRNVDTQGQITPQYEGEYLQWTVWFQDIARDHSNRNARAGAPQNQITFEMLTATGQFEAIEAQLRCPPLLPDQLKTVVLEVWDQIPPQGEPTARLETAISHTVIGEKAKRQLEKLLAYENANQEYQRAIAPIHEIGTIFHYLKACYFLEGFYLWDLLPARIIFYYKSNDKKKCNAHIDNIYLESAELKNTFAHYIIDALKWSVPKHRKPQMEWTMRKEAVNSKAPFTGIVTRWPHSTLASPQISSALHYTDKLLEKYSDCFVTVTCSQMNNLTLSGSSPSKIEVPGSGTSVTLHRTGPGPKQLSDQSLIMELKSHKLKLQPRFALKANLNH</sequence>
<dbReference type="Pfam" id="PF19317">
    <property type="entry name" value="Gag_p24_C"/>
    <property type="match status" value="1"/>
</dbReference>
<keyword evidence="1" id="KW-0519">Myristate</keyword>
<feature type="region of interest" description="Disordered" evidence="2">
    <location>
        <begin position="307"/>
        <end position="329"/>
    </location>
</feature>
<accession>A0A212C8C4</accession>
<dbReference type="AlphaFoldDB" id="A0A212C8C4"/>
<protein>
    <recommendedName>
        <fullName evidence="3">Retroviral nucleocapsid Gag protein p24 C-terminal domain-containing protein</fullName>
    </recommendedName>
</protein>
<keyword evidence="1" id="KW-0449">Lipoprotein</keyword>
<dbReference type="InterPro" id="IPR008919">
    <property type="entry name" value="Retrov_capsid_N"/>
</dbReference>
<name>A0A212C8C4_CEREH</name>
<evidence type="ECO:0000259" key="3">
    <source>
        <dbReference type="Pfam" id="PF19317"/>
    </source>
</evidence>
<dbReference type="InterPro" id="IPR045345">
    <property type="entry name" value="Gag_p24_C"/>
</dbReference>
<dbReference type="SUPFAM" id="SSF47353">
    <property type="entry name" value="Retrovirus capsid dimerization domain-like"/>
    <property type="match status" value="1"/>
</dbReference>
<dbReference type="Proteomes" id="UP000242450">
    <property type="component" value="Chromosome 25"/>
</dbReference>
<organism evidence="4 5">
    <name type="scientific">Cervus elaphus hippelaphus</name>
    <name type="common">European red deer</name>
    <dbReference type="NCBI Taxonomy" id="46360"/>
    <lineage>
        <taxon>Eukaryota</taxon>
        <taxon>Metazoa</taxon>
        <taxon>Chordata</taxon>
        <taxon>Craniata</taxon>
        <taxon>Vertebrata</taxon>
        <taxon>Euteleostomi</taxon>
        <taxon>Mammalia</taxon>
        <taxon>Eutheria</taxon>
        <taxon>Laurasiatheria</taxon>
        <taxon>Artiodactyla</taxon>
        <taxon>Ruminantia</taxon>
        <taxon>Pecora</taxon>
        <taxon>Cervidae</taxon>
        <taxon>Cervinae</taxon>
        <taxon>Cervus</taxon>
    </lineage>
</organism>
<evidence type="ECO:0000313" key="4">
    <source>
        <dbReference type="EMBL" id="OWK02225.1"/>
    </source>
</evidence>
<dbReference type="Gene3D" id="1.10.1200.30">
    <property type="match status" value="1"/>
</dbReference>
<dbReference type="PANTHER" id="PTHR40389:SF2">
    <property type="entry name" value="ENDOGENOUS RETROVIRUS GROUP K MEMBER 24 GAG POLYPROTEIN-RELATED"/>
    <property type="match status" value="1"/>
</dbReference>
<keyword evidence="5" id="KW-1185">Reference proteome</keyword>
<dbReference type="SUPFAM" id="SSF47943">
    <property type="entry name" value="Retrovirus capsid protein, N-terminal core domain"/>
    <property type="match status" value="1"/>
</dbReference>
<gene>
    <name evidence="4" type="ORF">Celaphus_00018002</name>
</gene>